<sequence length="124" mass="13015">MGSTGSGSFTDYSKRKPTNSDEANGGASGVDKCGTAFSAGLEEVARCFYFINYGDVPPVGTAVTVTFNGHRLAVETTLGEEIGYLPTRFNYIKVCLDSAFTYGGVVSSARAKPSPNVSVDIIPI</sequence>
<reference evidence="2" key="1">
    <citation type="submission" date="2020-12" db="EMBL/GenBank/DDBJ databases">
        <title>Bacterial novel species Mucilaginibacter sp. SD-g isolated from soil.</title>
        <authorList>
            <person name="Jung H.-Y."/>
        </authorList>
    </citation>
    <scope>NUCLEOTIDE SEQUENCE</scope>
    <source>
        <strain evidence="2">SD-g</strain>
    </source>
</reference>
<dbReference type="EMBL" id="JAEHFW010000001">
    <property type="protein sequence ID" value="MBK0378565.1"/>
    <property type="molecule type" value="Genomic_DNA"/>
</dbReference>
<feature type="compositionally biased region" description="Polar residues" evidence="1">
    <location>
        <begin position="1"/>
        <end position="11"/>
    </location>
</feature>
<evidence type="ECO:0000256" key="1">
    <source>
        <dbReference type="SAM" id="MobiDB-lite"/>
    </source>
</evidence>
<accession>A0A934UM21</accession>
<dbReference type="AlphaFoldDB" id="A0A934UM21"/>
<dbReference type="RefSeq" id="WP_200064530.1">
    <property type="nucleotide sequence ID" value="NZ_JAEHFW010000001.1"/>
</dbReference>
<evidence type="ECO:0000313" key="2">
    <source>
        <dbReference type="EMBL" id="MBK0378565.1"/>
    </source>
</evidence>
<comment type="caution">
    <text evidence="2">The sequence shown here is derived from an EMBL/GenBank/DDBJ whole genome shotgun (WGS) entry which is preliminary data.</text>
</comment>
<keyword evidence="3" id="KW-1185">Reference proteome</keyword>
<name>A0A934UM21_9SPHI</name>
<feature type="region of interest" description="Disordered" evidence="1">
    <location>
        <begin position="1"/>
        <end position="30"/>
    </location>
</feature>
<proteinExistence type="predicted"/>
<evidence type="ECO:0000313" key="3">
    <source>
        <dbReference type="Proteomes" id="UP000613193"/>
    </source>
</evidence>
<protein>
    <submittedName>
        <fullName evidence="2">Uncharacterized protein</fullName>
    </submittedName>
</protein>
<organism evidence="2 3">
    <name type="scientific">Mucilaginibacter segetis</name>
    <dbReference type="NCBI Taxonomy" id="2793071"/>
    <lineage>
        <taxon>Bacteria</taxon>
        <taxon>Pseudomonadati</taxon>
        <taxon>Bacteroidota</taxon>
        <taxon>Sphingobacteriia</taxon>
        <taxon>Sphingobacteriales</taxon>
        <taxon>Sphingobacteriaceae</taxon>
        <taxon>Mucilaginibacter</taxon>
    </lineage>
</organism>
<dbReference type="Proteomes" id="UP000613193">
    <property type="component" value="Unassembled WGS sequence"/>
</dbReference>
<gene>
    <name evidence="2" type="ORF">I5M19_04555</name>
</gene>